<dbReference type="EMBL" id="PP511339">
    <property type="protein sequence ID" value="XCD03293.1"/>
    <property type="molecule type" value="Genomic_DNA"/>
</dbReference>
<keyword evidence="1" id="KW-1133">Transmembrane helix</keyword>
<sequence>MTKYARSILYQVYSKTLFKKSAKNVNNNLNIRIMIPALIGAAGVIGGAVLGNQARQQQTNEEYQKMMYQGNINKDLANHTMKNQKELWDYTNYPNQVKQMKLAGLNPALMYGTAGQGGQSSAGQTGPVGLSDSKGVAMQQQQMAMGLQLAQIASQIKVNDSVAEKNKAEATKTAGVDTEATKTGIEKMIAETANEKVKKGLIYAETRLQDALEELNRAKVDEIGWNIRNIEKSIELMGRNIEAADLDNELKSRTMDTEVQRAVASLENIMADTLVKQSQEKVNVQEAKAIAEGVKQKWEQVFIGLKEADQKGYNLELQAEKIANDLFVGKEQVRVGDRNITKDYVLGIGKILLEGVSKFGNVSKIIKGFGR</sequence>
<feature type="transmembrane region" description="Helical" evidence="1">
    <location>
        <begin position="29"/>
        <end position="50"/>
    </location>
</feature>
<accession>A0AAU8ATU1</accession>
<reference evidence="2" key="1">
    <citation type="submission" date="2024-03" db="EMBL/GenBank/DDBJ databases">
        <title>Diverse circular DNA viruses in blood, oral, and fecal samples of captive lemurs.</title>
        <authorList>
            <person name="Paietta E.N."/>
            <person name="Kraberger S."/>
            <person name="Lund M.C."/>
            <person name="Custer J.M."/>
            <person name="Vargas K.M."/>
            <person name="Ehmke E.E."/>
            <person name="Yoder A.D."/>
            <person name="Varsani A."/>
        </authorList>
    </citation>
    <scope>NUCLEOTIDE SEQUENCE</scope>
    <source>
        <strain evidence="2">Duke_18_42</strain>
    </source>
</reference>
<evidence type="ECO:0000256" key="1">
    <source>
        <dbReference type="SAM" id="Phobius"/>
    </source>
</evidence>
<protein>
    <submittedName>
        <fullName evidence="2">DNA pilot protein</fullName>
    </submittedName>
</protein>
<organism evidence="2">
    <name type="scientific">Dulem virus 218</name>
    <dbReference type="NCBI Taxonomy" id="3145695"/>
    <lineage>
        <taxon>Viruses</taxon>
        <taxon>Monodnaviria</taxon>
        <taxon>Sangervirae</taxon>
        <taxon>Phixviricota</taxon>
        <taxon>Malgrandaviricetes</taxon>
        <taxon>Petitvirales</taxon>
        <taxon>Microviridae</taxon>
        <taxon>Microvirus</taxon>
    </lineage>
</organism>
<keyword evidence="1" id="KW-0812">Transmembrane</keyword>
<evidence type="ECO:0000313" key="2">
    <source>
        <dbReference type="EMBL" id="XCD03293.1"/>
    </source>
</evidence>
<name>A0AAU8ATU1_9VIRU</name>
<keyword evidence="1" id="KW-0472">Membrane</keyword>
<proteinExistence type="predicted"/>